<comment type="similarity">
    <text evidence="5">Belongs to the membrane-bound acyltransferase family. HHAT subfamily.</text>
</comment>
<proteinExistence type="inferred from homology"/>
<keyword evidence="4 6" id="KW-0472">Membrane</keyword>
<evidence type="ECO:0000256" key="4">
    <source>
        <dbReference type="ARBA" id="ARBA00023136"/>
    </source>
</evidence>
<name>A0A6P8X8H0_DROAB</name>
<evidence type="ECO:0000313" key="7">
    <source>
        <dbReference type="Proteomes" id="UP000515160"/>
    </source>
</evidence>
<keyword evidence="3 6" id="KW-1133">Transmembrane helix</keyword>
<feature type="transmembrane region" description="Helical" evidence="6">
    <location>
        <begin position="386"/>
        <end position="407"/>
    </location>
</feature>
<dbReference type="CTD" id="44098"/>
<feature type="transmembrane region" description="Helical" evidence="6">
    <location>
        <begin position="428"/>
        <end position="449"/>
    </location>
</feature>
<keyword evidence="2 6" id="KW-0812">Transmembrane</keyword>
<keyword evidence="7" id="KW-1185">Reference proteome</keyword>
<organism evidence="7 8">
    <name type="scientific">Drosophila albomicans</name>
    <name type="common">Fruit fly</name>
    <dbReference type="NCBI Taxonomy" id="7291"/>
    <lineage>
        <taxon>Eukaryota</taxon>
        <taxon>Metazoa</taxon>
        <taxon>Ecdysozoa</taxon>
        <taxon>Arthropoda</taxon>
        <taxon>Hexapoda</taxon>
        <taxon>Insecta</taxon>
        <taxon>Pterygota</taxon>
        <taxon>Neoptera</taxon>
        <taxon>Endopterygota</taxon>
        <taxon>Diptera</taxon>
        <taxon>Brachycera</taxon>
        <taxon>Muscomorpha</taxon>
        <taxon>Ephydroidea</taxon>
        <taxon>Drosophilidae</taxon>
        <taxon>Drosophila</taxon>
    </lineage>
</organism>
<reference evidence="8" key="1">
    <citation type="submission" date="2025-08" db="UniProtKB">
        <authorList>
            <consortium name="RefSeq"/>
        </authorList>
    </citation>
    <scope>IDENTIFICATION</scope>
    <source>
        <strain evidence="8">15112-1751.03</strain>
        <tissue evidence="8">Whole Adult</tissue>
    </source>
</reference>
<dbReference type="GO" id="GO:0016020">
    <property type="term" value="C:membrane"/>
    <property type="evidence" value="ECO:0007669"/>
    <property type="project" value="UniProtKB-SubCell"/>
</dbReference>
<comment type="subcellular location">
    <subcellularLocation>
        <location evidence="1">Membrane</location>
        <topology evidence="1">Multi-pass membrane protein</topology>
    </subcellularLocation>
</comment>
<dbReference type="PANTHER" id="PTHR13285:SF18">
    <property type="entry name" value="PROTEIN-CYSTEINE N-PALMITOYLTRANSFERASE RASP"/>
    <property type="match status" value="1"/>
</dbReference>
<dbReference type="InterPro" id="IPR004299">
    <property type="entry name" value="MBOAT_fam"/>
</dbReference>
<evidence type="ECO:0000256" key="2">
    <source>
        <dbReference type="ARBA" id="ARBA00022692"/>
    </source>
</evidence>
<feature type="transmembrane region" description="Helical" evidence="6">
    <location>
        <begin position="12"/>
        <end position="30"/>
    </location>
</feature>
<sequence length="501" mass="58423">MTAGLLSRFEKVLYFFVYIVYIVIGLYKIYVLRDRIVSSSQSQYNFVKGWSLLQRSNNEVRLRDASNDELENFGDFIVVFWPFYLLHAIVSSVSRWRWPHLQRHGYIAVSSLALTLKLHWSSQLMFVALLLSYFLTAQRRSKRFTWLLSAIWLGIINVAKNNQWWLDQVGYAEYVMLIVTLSWSVLRGCSYSLSRRRQPDDIVDYLSYAMYFPCLTYGPFISYERFKRVTAVPAQSSAQQWKRFLVALLRVGFWWLLMQCALHYLYIHYLARDVRVVAMMDSVFWQHAAGYFMGQFFFLYYVVTYGLGIAFAEHDGIAAPQRPRCIGRIHFYSDMWKYFDEGLYEFLFQHIYAELCGRDASIGAKFGATALTFGFVFIWHGCYTYVLIWSILNFLCLAAEKCFRAFIAMPAYQRWSLEHFGEGGAQRVYALLATQLFIPAAFSNVYFIGGQEIGDVLMRGAYLSGVGNYVALCFCSYCFFQCSEMLLSGTSNRRLKQSDRL</sequence>
<accession>A0A6P8X8H0</accession>
<dbReference type="RefSeq" id="XP_034107590.1">
    <property type="nucleotide sequence ID" value="XM_034251699.2"/>
</dbReference>
<feature type="transmembrane region" description="Helical" evidence="6">
    <location>
        <begin position="469"/>
        <end position="487"/>
    </location>
</feature>
<evidence type="ECO:0000256" key="1">
    <source>
        <dbReference type="ARBA" id="ARBA00004141"/>
    </source>
</evidence>
<feature type="transmembrane region" description="Helical" evidence="6">
    <location>
        <begin position="76"/>
        <end position="94"/>
    </location>
</feature>
<feature type="transmembrane region" description="Helical" evidence="6">
    <location>
        <begin position="289"/>
        <end position="312"/>
    </location>
</feature>
<feature type="transmembrane region" description="Helical" evidence="6">
    <location>
        <begin position="205"/>
        <end position="223"/>
    </location>
</feature>
<feature type="transmembrane region" description="Helical" evidence="6">
    <location>
        <begin position="171"/>
        <end position="193"/>
    </location>
</feature>
<evidence type="ECO:0000313" key="8">
    <source>
        <dbReference type="RefSeq" id="XP_034107590.1"/>
    </source>
</evidence>
<dbReference type="AlphaFoldDB" id="A0A6P8X8H0"/>
<dbReference type="GO" id="GO:0016409">
    <property type="term" value="F:palmitoyltransferase activity"/>
    <property type="evidence" value="ECO:0007669"/>
    <property type="project" value="TreeGrafter"/>
</dbReference>
<protein>
    <submittedName>
        <fullName evidence="8">Protein-cysteine N-palmitoyltransferase Rasp</fullName>
    </submittedName>
</protein>
<feature type="transmembrane region" description="Helical" evidence="6">
    <location>
        <begin position="244"/>
        <end position="269"/>
    </location>
</feature>
<dbReference type="InterPro" id="IPR051085">
    <property type="entry name" value="MB_O-acyltransferase"/>
</dbReference>
<dbReference type="Pfam" id="PF03062">
    <property type="entry name" value="MBOAT"/>
    <property type="match status" value="1"/>
</dbReference>
<dbReference type="GeneID" id="117570209"/>
<evidence type="ECO:0000256" key="6">
    <source>
        <dbReference type="SAM" id="Phobius"/>
    </source>
</evidence>
<dbReference type="Proteomes" id="UP000515160">
    <property type="component" value="Chromosome 3"/>
</dbReference>
<dbReference type="PANTHER" id="PTHR13285">
    <property type="entry name" value="ACYLTRANSFERASE"/>
    <property type="match status" value="1"/>
</dbReference>
<dbReference type="GO" id="GO:0005783">
    <property type="term" value="C:endoplasmic reticulum"/>
    <property type="evidence" value="ECO:0007669"/>
    <property type="project" value="TreeGrafter"/>
</dbReference>
<gene>
    <name evidence="8" type="primary">LOC117570209</name>
</gene>
<dbReference type="OrthoDB" id="420606at2759"/>
<feature type="transmembrane region" description="Helical" evidence="6">
    <location>
        <begin position="143"/>
        <end position="159"/>
    </location>
</feature>
<evidence type="ECO:0000256" key="3">
    <source>
        <dbReference type="ARBA" id="ARBA00022989"/>
    </source>
</evidence>
<evidence type="ECO:0000256" key="5">
    <source>
        <dbReference type="ARBA" id="ARBA00038268"/>
    </source>
</evidence>
<feature type="transmembrane region" description="Helical" evidence="6">
    <location>
        <begin position="106"/>
        <end position="131"/>
    </location>
</feature>